<sequence>MSKSKAAGEPDVYVTEGSSFEVRPYRASAYVCGRILGGGHFRIPQFLVAEKTKGLSPQSVDLSPIFLHIAQLDNLSSLIDPSFQPSNFCHPSTFTSLLSNISHNVPFCPCSSRTILKSLPSKLLCRISASSWSRSWSYPIPLKARTTWYRLLHNRIPHRSLYTTLFLIVTPPLFARAALILEIIYFDALSLRTLPKNFPPRTEPINTFHSLSSMQIILCIIQAIWTHHWTFIFHDTPFLPDTIILAVTRILQKLDAEQTLHLEL</sequence>
<comment type="caution">
    <text evidence="1">The sequence shown here is derived from an EMBL/GenBank/DDBJ whole genome shotgun (WGS) entry which is preliminary data.</text>
</comment>
<gene>
    <name evidence="1" type="ORF">INT48_007188</name>
</gene>
<dbReference type="Proteomes" id="UP000613177">
    <property type="component" value="Unassembled WGS sequence"/>
</dbReference>
<evidence type="ECO:0000313" key="2">
    <source>
        <dbReference type="Proteomes" id="UP000613177"/>
    </source>
</evidence>
<evidence type="ECO:0000313" key="1">
    <source>
        <dbReference type="EMBL" id="KAG2234440.1"/>
    </source>
</evidence>
<protein>
    <submittedName>
        <fullName evidence="1">Uncharacterized protein</fullName>
    </submittedName>
</protein>
<name>A0A8H7VV87_9FUNG</name>
<organism evidence="1 2">
    <name type="scientific">Thamnidium elegans</name>
    <dbReference type="NCBI Taxonomy" id="101142"/>
    <lineage>
        <taxon>Eukaryota</taxon>
        <taxon>Fungi</taxon>
        <taxon>Fungi incertae sedis</taxon>
        <taxon>Mucoromycota</taxon>
        <taxon>Mucoromycotina</taxon>
        <taxon>Mucoromycetes</taxon>
        <taxon>Mucorales</taxon>
        <taxon>Mucorineae</taxon>
        <taxon>Mucoraceae</taxon>
        <taxon>Thamnidium</taxon>
    </lineage>
</organism>
<accession>A0A8H7VV87</accession>
<dbReference type="AlphaFoldDB" id="A0A8H7VV87"/>
<dbReference type="EMBL" id="JAEPRE010000053">
    <property type="protein sequence ID" value="KAG2234440.1"/>
    <property type="molecule type" value="Genomic_DNA"/>
</dbReference>
<proteinExistence type="predicted"/>
<keyword evidence="2" id="KW-1185">Reference proteome</keyword>
<reference evidence="1" key="1">
    <citation type="submission" date="2021-01" db="EMBL/GenBank/DDBJ databases">
        <title>Metabolic potential, ecology and presence of endohyphal bacteria is reflected in genomic diversity of Mucoromycotina.</title>
        <authorList>
            <person name="Muszewska A."/>
            <person name="Okrasinska A."/>
            <person name="Steczkiewicz K."/>
            <person name="Drgas O."/>
            <person name="Orlowska M."/>
            <person name="Perlinska-Lenart U."/>
            <person name="Aleksandrzak-Piekarczyk T."/>
            <person name="Szatraj K."/>
            <person name="Zielenkiewicz U."/>
            <person name="Pilsyk S."/>
            <person name="Malc E."/>
            <person name="Mieczkowski P."/>
            <person name="Kruszewska J.S."/>
            <person name="Biernat P."/>
            <person name="Pawlowska J."/>
        </authorList>
    </citation>
    <scope>NUCLEOTIDE SEQUENCE</scope>
    <source>
        <strain evidence="1">WA0000018081</strain>
    </source>
</reference>